<evidence type="ECO:0000313" key="1">
    <source>
        <dbReference type="EMBL" id="QTA84568.1"/>
    </source>
</evidence>
<dbReference type="KEGG" id="dmm:dnm_005660"/>
<dbReference type="EMBL" id="CP061800">
    <property type="protein sequence ID" value="QTA84568.1"/>
    <property type="molecule type" value="Genomic_DNA"/>
</dbReference>
<proteinExistence type="predicted"/>
<organism evidence="1 2">
    <name type="scientific">Desulfonema magnum</name>
    <dbReference type="NCBI Taxonomy" id="45655"/>
    <lineage>
        <taxon>Bacteria</taxon>
        <taxon>Pseudomonadati</taxon>
        <taxon>Thermodesulfobacteriota</taxon>
        <taxon>Desulfobacteria</taxon>
        <taxon>Desulfobacterales</taxon>
        <taxon>Desulfococcaceae</taxon>
        <taxon>Desulfonema</taxon>
    </lineage>
</organism>
<reference evidence="1" key="1">
    <citation type="journal article" date="2021" name="Microb. Physiol.">
        <title>Proteogenomic Insights into the Physiology of Marine, Sulfate-Reducing, Filamentous Desulfonema limicola and Desulfonema magnum.</title>
        <authorList>
            <person name="Schnaars V."/>
            <person name="Wohlbrand L."/>
            <person name="Scheve S."/>
            <person name="Hinrichs C."/>
            <person name="Reinhardt R."/>
            <person name="Rabus R."/>
        </authorList>
    </citation>
    <scope>NUCLEOTIDE SEQUENCE</scope>
    <source>
        <strain evidence="1">4be13</strain>
    </source>
</reference>
<evidence type="ECO:0000313" key="2">
    <source>
        <dbReference type="Proteomes" id="UP000663722"/>
    </source>
</evidence>
<dbReference type="Proteomes" id="UP000663722">
    <property type="component" value="Chromosome"/>
</dbReference>
<keyword evidence="2" id="KW-1185">Reference proteome</keyword>
<dbReference type="AlphaFoldDB" id="A0A975GL89"/>
<gene>
    <name evidence="1" type="ORF">dnm_005660</name>
</gene>
<name>A0A975GL89_9BACT</name>
<accession>A0A975GL89</accession>
<protein>
    <submittedName>
        <fullName evidence="1">Uncharacterized protein</fullName>
    </submittedName>
</protein>
<sequence length="77" mass="8889">MLFRRRKNIIFALRIRSELPMSTAFSHRLNAAELRVSGSSGIFSGVRKILFRRRKNIIFALRIRSELPMSTALESVP</sequence>